<sequence>MDKVLYEFFKDKKRKVNPDDLREIQNWVIKASASMKMMSFATHNAKYTHSGIKKEMSCIANERDFRADGYVRSGNCVPMHIDTLLGMDCVGQSAALGAHAFLSIHFPDGSTVFEHIRGKSEWLRNELRLDTETYYCVCDSFQEISPEDKSYETSHLLKQVYFPVAEDEYHLLSLVSPSILMVELKKRILERYQNFKEIKAAKEAERKGLHHAGYCELLGLTEMAFGGTKAQNIGVLNLSARGSIWHLDSVPPSLDKQRVRLPKHDFFTECLWKKKFEDRFERIAKLESLSISNIRTKQSREVLLQSIADSIIEAVWSIRGAEVGWSSRDTYQYLPEYQKIWLDNANTDKRKSSTSWSAEVVNTMTRWICRYEVGYKNVNRPLATDSDFIDVKHIIEQTREAWV</sequence>
<comment type="caution">
    <text evidence="1">The sequence shown here is derived from an EMBL/GenBank/DDBJ whole genome shotgun (WGS) entry which is preliminary data.</text>
</comment>
<accession>A0A644XSL7</accession>
<reference evidence="1" key="1">
    <citation type="submission" date="2019-08" db="EMBL/GenBank/DDBJ databases">
        <authorList>
            <person name="Kucharzyk K."/>
            <person name="Murdoch R.W."/>
            <person name="Higgins S."/>
            <person name="Loffler F."/>
        </authorList>
    </citation>
    <scope>NUCLEOTIDE SEQUENCE</scope>
</reference>
<dbReference type="Pfam" id="PF09611">
    <property type="entry name" value="Cas_Csy1"/>
    <property type="match status" value="1"/>
</dbReference>
<protein>
    <submittedName>
        <fullName evidence="1">CRISPR-associated protein Csy1</fullName>
    </submittedName>
</protein>
<organism evidence="1">
    <name type="scientific">bioreactor metagenome</name>
    <dbReference type="NCBI Taxonomy" id="1076179"/>
    <lineage>
        <taxon>unclassified sequences</taxon>
        <taxon>metagenomes</taxon>
        <taxon>ecological metagenomes</taxon>
    </lineage>
</organism>
<name>A0A644XSL7_9ZZZZ</name>
<dbReference type="InterPro" id="IPR013397">
    <property type="entry name" value="CRISPR-assoc_prot_Csy1"/>
</dbReference>
<proteinExistence type="predicted"/>
<evidence type="ECO:0000313" key="1">
    <source>
        <dbReference type="EMBL" id="MPM18907.1"/>
    </source>
</evidence>
<gene>
    <name evidence="1" type="primary">csy1_1</name>
    <name evidence="1" type="ORF">SDC9_65325</name>
</gene>
<dbReference type="EMBL" id="VSSQ01003075">
    <property type="protein sequence ID" value="MPM18907.1"/>
    <property type="molecule type" value="Genomic_DNA"/>
</dbReference>
<dbReference type="AlphaFoldDB" id="A0A644XSL7"/>